<dbReference type="CDD" id="cd00077">
    <property type="entry name" value="HDc"/>
    <property type="match status" value="1"/>
</dbReference>
<dbReference type="GO" id="GO:0015970">
    <property type="term" value="P:guanosine tetraphosphate biosynthetic process"/>
    <property type="evidence" value="ECO:0007669"/>
    <property type="project" value="UniProtKB-UniPathway"/>
</dbReference>
<evidence type="ECO:0000259" key="6">
    <source>
        <dbReference type="PROSITE" id="PS51880"/>
    </source>
</evidence>
<feature type="domain" description="ACT" evidence="5">
    <location>
        <begin position="659"/>
        <end position="734"/>
    </location>
</feature>
<dbReference type="PANTHER" id="PTHR21262">
    <property type="entry name" value="GUANOSINE-3',5'-BIS DIPHOSPHATE 3'-PYROPHOSPHOHYDROLASE"/>
    <property type="match status" value="1"/>
</dbReference>
<dbReference type="RefSeq" id="WP_076341729.1">
    <property type="nucleotide sequence ID" value="NZ_CAJTMI010000019.1"/>
</dbReference>
<dbReference type="EMBL" id="MPKA01000082">
    <property type="protein sequence ID" value="OLU45675.1"/>
    <property type="molecule type" value="Genomic_DNA"/>
</dbReference>
<comment type="pathway">
    <text evidence="1">Purine metabolism; ppGpp biosynthesis; ppGpp from GTP: step 1/2.</text>
</comment>
<proteinExistence type="inferred from homology"/>
<evidence type="ECO:0000313" key="8">
    <source>
        <dbReference type="Proteomes" id="UP000186705"/>
    </source>
</evidence>
<keyword evidence="8" id="KW-1185">Reference proteome</keyword>
<dbReference type="OrthoDB" id="9805041at2"/>
<dbReference type="InterPro" id="IPR004811">
    <property type="entry name" value="RelA/Spo_fam"/>
</dbReference>
<dbReference type="Pfam" id="PF13291">
    <property type="entry name" value="ACT_4"/>
    <property type="match status" value="1"/>
</dbReference>
<dbReference type="GeneID" id="78275864"/>
<evidence type="ECO:0000256" key="4">
    <source>
        <dbReference type="RuleBase" id="RU003847"/>
    </source>
</evidence>
<dbReference type="InterPro" id="IPR003607">
    <property type="entry name" value="HD/PDEase_dom"/>
</dbReference>
<dbReference type="Pfam" id="PF04607">
    <property type="entry name" value="RelA_SpoT"/>
    <property type="match status" value="1"/>
</dbReference>
<dbReference type="InterPro" id="IPR004095">
    <property type="entry name" value="TGS"/>
</dbReference>
<evidence type="ECO:0000256" key="3">
    <source>
        <dbReference type="ARBA" id="ARBA00048244"/>
    </source>
</evidence>
<dbReference type="AlphaFoldDB" id="A0A1U7NLK9"/>
<dbReference type="CDD" id="cd05399">
    <property type="entry name" value="NT_Rel-Spo_like"/>
    <property type="match status" value="1"/>
</dbReference>
<dbReference type="GO" id="GO:0008728">
    <property type="term" value="F:GTP diphosphokinase activity"/>
    <property type="evidence" value="ECO:0007669"/>
    <property type="project" value="UniProtKB-EC"/>
</dbReference>
<dbReference type="InterPro" id="IPR043519">
    <property type="entry name" value="NT_sf"/>
</dbReference>
<dbReference type="Gene3D" id="1.10.3210.10">
    <property type="entry name" value="Hypothetical protein af1432"/>
    <property type="match status" value="1"/>
</dbReference>
<feature type="domain" description="TGS" evidence="6">
    <location>
        <begin position="391"/>
        <end position="460"/>
    </location>
</feature>
<reference evidence="7 8" key="1">
    <citation type="submission" date="2016-11" db="EMBL/GenBank/DDBJ databases">
        <title>Description of two novel members of the family Erysipelotrichaceae: Ileibacterium lipovorans gen. nov., sp. nov. and Dubosiella newyorkensis, gen. nov., sp. nov.</title>
        <authorList>
            <person name="Cox L.M."/>
            <person name="Sohn J."/>
            <person name="Tyrrell K.L."/>
            <person name="Citron D.M."/>
            <person name="Lawson P.A."/>
            <person name="Patel N.B."/>
            <person name="Iizumi T."/>
            <person name="Perez-Perez G.I."/>
            <person name="Goldstein E.J."/>
            <person name="Blaser M.J."/>
        </authorList>
    </citation>
    <scope>NUCLEOTIDE SEQUENCE [LARGE SCALE GENOMIC DNA]</scope>
    <source>
        <strain evidence="7 8">NYU-BL-A4</strain>
    </source>
</reference>
<dbReference type="SUPFAM" id="SSF109604">
    <property type="entry name" value="HD-domain/PDEase-like"/>
    <property type="match status" value="1"/>
</dbReference>
<sequence length="734" mass="83953">MSVKGEVTFEECKENIKTYIKRPENLDLIQRAYEFAHEHHKGQFRKSGAPYEVHVIQVANTLATLRCGPKTIAAGLLHDTVEDCEGVDHDVIAANFGEEIAVIVDAVTKIRAIKFKDEKEYLASNHRKLFIALAKDIRVILVKLADRLHNMRTLEFMPEAKQKKIASETLQVYAPIAHRLGISQVKNELEDLSFKYLYPEKYEQIKRLVRQRESDRNEQVQEMIADIEKILKMYSIPYRIFGRSKHFYSIYKKMKTKNKRFEEILDLQAIRIVTDSEVHCYEILGYIHAKYRPIPGRFKDYIAMPKANMYQSLHTTIVDPDTGHIFEIQIRTEQMDAVAEQGVAAHWKYKERPGVNTEIEQKEIEDKLSWFRDFSMMTDEESEDPLEYMNVLQKDIFEANVYCMSPRGKIIALPPGSTPIDFAYRIHTEVGHKTVGATVNGAIVPLNTQLKTGDVVDILTSNHSNGPSKDWIKIVKSGHARNKIRAFLQKQEHQNRKELIKKGEADLAEEFKRLKIDDSKRSVKRLESILQTLSFKTVDDLYIGIANRRVSLQSVVDRLVKRNGNVSDDEIVKIFNKNNEKSAKTNSCGVIVPGIETIAVSLANCCSPIPQDTIVGYISKGQGVKVHRSDCPNIAHETKRLIPVQWVEDQDDTKVYEVKLVVFSDDRNYLLSDIVTILQQSKAYLKHVDSAVDDNLLTATTKLTIGVHNADHLQTVISNLKKVRSVNEVQRTIQ</sequence>
<dbReference type="NCBIfam" id="TIGR00691">
    <property type="entry name" value="spoT_relA"/>
    <property type="match status" value="1"/>
</dbReference>
<dbReference type="Gene3D" id="3.30.70.260">
    <property type="match status" value="1"/>
</dbReference>
<protein>
    <recommendedName>
        <fullName evidence="2">GTP diphosphokinase</fullName>
        <ecNumber evidence="2">2.7.6.5</ecNumber>
    </recommendedName>
</protein>
<gene>
    <name evidence="7" type="ORF">BO225_07925</name>
</gene>
<comment type="similarity">
    <text evidence="4">Belongs to the relA/spoT family.</text>
</comment>
<dbReference type="UniPathway" id="UPA00908">
    <property type="reaction ID" value="UER00884"/>
</dbReference>
<evidence type="ECO:0000313" key="7">
    <source>
        <dbReference type="EMBL" id="OLU45675.1"/>
    </source>
</evidence>
<dbReference type="STRING" id="1862672.BO225_07925"/>
<dbReference type="SMART" id="SM00954">
    <property type="entry name" value="RelA_SpoT"/>
    <property type="match status" value="1"/>
</dbReference>
<evidence type="ECO:0000256" key="1">
    <source>
        <dbReference type="ARBA" id="ARBA00004976"/>
    </source>
</evidence>
<dbReference type="FunFam" id="3.30.460.10:FF:000001">
    <property type="entry name" value="GTP pyrophosphokinase RelA"/>
    <property type="match status" value="1"/>
</dbReference>
<dbReference type="SUPFAM" id="SSF81301">
    <property type="entry name" value="Nucleotidyltransferase"/>
    <property type="match status" value="1"/>
</dbReference>
<dbReference type="PROSITE" id="PS51880">
    <property type="entry name" value="TGS"/>
    <property type="match status" value="1"/>
</dbReference>
<dbReference type="GO" id="GO:0005886">
    <property type="term" value="C:plasma membrane"/>
    <property type="evidence" value="ECO:0007669"/>
    <property type="project" value="TreeGrafter"/>
</dbReference>
<dbReference type="InterPro" id="IPR007685">
    <property type="entry name" value="RelA_SpoT"/>
</dbReference>
<name>A0A1U7NLK9_9FIRM</name>
<comment type="catalytic activity">
    <reaction evidence="3">
        <text>GTP + ATP = guanosine 3'-diphosphate 5'-triphosphate + AMP</text>
        <dbReference type="Rhea" id="RHEA:22088"/>
        <dbReference type="ChEBI" id="CHEBI:30616"/>
        <dbReference type="ChEBI" id="CHEBI:37565"/>
        <dbReference type="ChEBI" id="CHEBI:142410"/>
        <dbReference type="ChEBI" id="CHEBI:456215"/>
        <dbReference type="EC" id="2.7.6.5"/>
    </reaction>
</comment>
<accession>A0A1U7NLK9</accession>
<dbReference type="CDD" id="cd01668">
    <property type="entry name" value="TGS_RSH"/>
    <property type="match status" value="1"/>
</dbReference>
<evidence type="ECO:0000259" key="5">
    <source>
        <dbReference type="PROSITE" id="PS51671"/>
    </source>
</evidence>
<dbReference type="InterPro" id="IPR012675">
    <property type="entry name" value="Beta-grasp_dom_sf"/>
</dbReference>
<dbReference type="PROSITE" id="PS51671">
    <property type="entry name" value="ACT"/>
    <property type="match status" value="1"/>
</dbReference>
<dbReference type="InterPro" id="IPR012676">
    <property type="entry name" value="TGS-like"/>
</dbReference>
<dbReference type="SUPFAM" id="SSF81271">
    <property type="entry name" value="TGS-like"/>
    <property type="match status" value="1"/>
</dbReference>
<dbReference type="InterPro" id="IPR033655">
    <property type="entry name" value="TGS_RelA/SpoT"/>
</dbReference>
<dbReference type="EC" id="2.7.6.5" evidence="2"/>
<dbReference type="InterPro" id="IPR002912">
    <property type="entry name" value="ACT_dom"/>
</dbReference>
<dbReference type="Proteomes" id="UP000186705">
    <property type="component" value="Unassembled WGS sequence"/>
</dbReference>
<dbReference type="Gene3D" id="3.30.460.10">
    <property type="entry name" value="Beta Polymerase, domain 2"/>
    <property type="match status" value="1"/>
</dbReference>
<organism evidence="7 8">
    <name type="scientific">Dubosiella newyorkensis</name>
    <dbReference type="NCBI Taxonomy" id="1862672"/>
    <lineage>
        <taxon>Bacteria</taxon>
        <taxon>Bacillati</taxon>
        <taxon>Bacillota</taxon>
        <taxon>Erysipelotrichia</taxon>
        <taxon>Erysipelotrichales</taxon>
        <taxon>Erysipelotrichaceae</taxon>
        <taxon>Dubosiella</taxon>
    </lineage>
</organism>
<dbReference type="SMART" id="SM00471">
    <property type="entry name" value="HDc"/>
    <property type="match status" value="1"/>
</dbReference>
<comment type="caution">
    <text evidence="7">The sequence shown here is derived from an EMBL/GenBank/DDBJ whole genome shotgun (WGS) entry which is preliminary data.</text>
</comment>
<dbReference type="FunFam" id="1.10.3210.10:FF:000001">
    <property type="entry name" value="GTP pyrophosphokinase RelA"/>
    <property type="match status" value="1"/>
</dbReference>
<dbReference type="Pfam" id="PF13328">
    <property type="entry name" value="HD_4"/>
    <property type="match status" value="1"/>
</dbReference>
<dbReference type="PANTHER" id="PTHR21262:SF31">
    <property type="entry name" value="GTP PYROPHOSPHOKINASE"/>
    <property type="match status" value="1"/>
</dbReference>
<dbReference type="FunFam" id="3.10.20.30:FF:000002">
    <property type="entry name" value="GTP pyrophosphokinase (RelA/SpoT)"/>
    <property type="match status" value="1"/>
</dbReference>
<dbReference type="Pfam" id="PF02824">
    <property type="entry name" value="TGS"/>
    <property type="match status" value="1"/>
</dbReference>
<comment type="function">
    <text evidence="4">In eubacteria ppGpp (guanosine 3'-diphosphate 5'-diphosphate) is a mediator of the stringent response that coordinates a variety of cellular activities in response to changes in nutritional abundance.</text>
</comment>
<dbReference type="Gene3D" id="3.10.20.30">
    <property type="match status" value="1"/>
</dbReference>
<evidence type="ECO:0000256" key="2">
    <source>
        <dbReference type="ARBA" id="ARBA00013251"/>
    </source>
</evidence>